<name>A0ABP3X0E6_9ALTE</name>
<evidence type="ECO:0000256" key="1">
    <source>
        <dbReference type="SAM" id="SignalP"/>
    </source>
</evidence>
<dbReference type="RefSeq" id="WP_343861763.1">
    <property type="nucleotide sequence ID" value="NZ_BAAAFD010000011.1"/>
</dbReference>
<dbReference type="InterPro" id="IPR021431">
    <property type="entry name" value="DUF3080"/>
</dbReference>
<keyword evidence="1" id="KW-0732">Signal</keyword>
<protein>
    <recommendedName>
        <fullName evidence="4">DUF3080 domain-containing protein</fullName>
    </recommendedName>
</protein>
<sequence>MQAASSLLILISCAMLSACRAPAIVNDLDTYRHRLANVLNQTFVKIEPTVSLRFPPASQLRVSIPSTNISMRDFYALNECHVSTLIAQRNTALGKVQLPSVRLVYEYQLIFGLETCLASTSEQEQQQRRQLQQWIAQKKKHYPLVWADLIQNSSEFKNTLSSNQSLLSNVKPAELQEYKQALNYLISLSRGEAAVPERVEKSLDSLRSNPLLAKLWRSQRLVTEHLTDINEKLARAEKQLTCSSSQSKQQVSYLKNVFSSYFVDRIQPFASNMNQVHYTLSPIIIELMQRPELSAAFQLYLSNNLQQFQNYQQALQAHIEFWQSLFDSCGLSPQKSI</sequence>
<feature type="signal peptide" evidence="1">
    <location>
        <begin position="1"/>
        <end position="23"/>
    </location>
</feature>
<evidence type="ECO:0000313" key="3">
    <source>
        <dbReference type="Proteomes" id="UP001500359"/>
    </source>
</evidence>
<reference evidence="3" key="1">
    <citation type="journal article" date="2019" name="Int. J. Syst. Evol. Microbiol.">
        <title>The Global Catalogue of Microorganisms (GCM) 10K type strain sequencing project: providing services to taxonomists for standard genome sequencing and annotation.</title>
        <authorList>
            <consortium name="The Broad Institute Genomics Platform"/>
            <consortium name="The Broad Institute Genome Sequencing Center for Infectious Disease"/>
            <person name="Wu L."/>
            <person name="Ma J."/>
        </authorList>
    </citation>
    <scope>NUCLEOTIDE SEQUENCE [LARGE SCALE GENOMIC DNA]</scope>
    <source>
        <strain evidence="3">JCM 15896</strain>
    </source>
</reference>
<dbReference type="EMBL" id="BAAAFD010000011">
    <property type="protein sequence ID" value="GAA0859213.1"/>
    <property type="molecule type" value="Genomic_DNA"/>
</dbReference>
<organism evidence="2 3">
    <name type="scientific">Aliiglaciecola litoralis</name>
    <dbReference type="NCBI Taxonomy" id="582857"/>
    <lineage>
        <taxon>Bacteria</taxon>
        <taxon>Pseudomonadati</taxon>
        <taxon>Pseudomonadota</taxon>
        <taxon>Gammaproteobacteria</taxon>
        <taxon>Alteromonadales</taxon>
        <taxon>Alteromonadaceae</taxon>
        <taxon>Aliiglaciecola</taxon>
    </lineage>
</organism>
<evidence type="ECO:0000313" key="2">
    <source>
        <dbReference type="EMBL" id="GAA0859213.1"/>
    </source>
</evidence>
<dbReference type="Pfam" id="PF11279">
    <property type="entry name" value="DUF3080"/>
    <property type="match status" value="1"/>
</dbReference>
<feature type="chain" id="PRO_5046452769" description="DUF3080 domain-containing protein" evidence="1">
    <location>
        <begin position="24"/>
        <end position="337"/>
    </location>
</feature>
<accession>A0ABP3X0E6</accession>
<evidence type="ECO:0008006" key="4">
    <source>
        <dbReference type="Google" id="ProtNLM"/>
    </source>
</evidence>
<gene>
    <name evidence="2" type="ORF">GCM10009114_31810</name>
</gene>
<proteinExistence type="predicted"/>
<keyword evidence="3" id="KW-1185">Reference proteome</keyword>
<dbReference type="Proteomes" id="UP001500359">
    <property type="component" value="Unassembled WGS sequence"/>
</dbReference>
<comment type="caution">
    <text evidence="2">The sequence shown here is derived from an EMBL/GenBank/DDBJ whole genome shotgun (WGS) entry which is preliminary data.</text>
</comment>